<proteinExistence type="predicted"/>
<evidence type="ECO:0000313" key="3">
    <source>
        <dbReference type="EMBL" id="BAD03667.1"/>
    </source>
</evidence>
<sequence>MSGDQADNVCEELSINNLFPNSSAVAVAIYVIGRRSSLHPVVSENKSKLNHEGHRTWSAVALPLTDEIGPLVDHQASSTLKDKVASEQTDAVIMPSGSGAKVPKRKWAGSIKDDIVLTRFLLQAAIGAPPAPRRKLLKRHKPNISPATSAQSVGRVDTSLSPPAVVVTTRTLPAPSPPSLPAISSVPGADKLAEACCLLEMGTREMLARIERLGKVASSSDGCVVQLESQLAEAREDLQKMKDLVAGHEQQRQGLETRMV</sequence>
<name>Q6Z0E1_ORYSJ</name>
<keyword evidence="1" id="KW-0175">Coiled coil</keyword>
<reference evidence="3" key="2">
    <citation type="submission" date="2002-07" db="EMBL/GenBank/DDBJ databases">
        <title>Oryza sativa nipponbare(GA3) genomic DNA, chromosome 8, BAC clone:OSJNBa0078D03.</title>
        <authorList>
            <person name="Sasaki T."/>
            <person name="Matsumoto T."/>
            <person name="Katayose Y."/>
        </authorList>
    </citation>
    <scope>NUCLEOTIDE SEQUENCE</scope>
</reference>
<gene>
    <name evidence="3" type="ORF">OSJNBa0078D03.22</name>
    <name evidence="2" type="ORF">P0703C03.2</name>
</gene>
<evidence type="ECO:0000313" key="2">
    <source>
        <dbReference type="EMBL" id="BAD03244.1"/>
    </source>
</evidence>
<dbReference type="AlphaFoldDB" id="Q6Z0E1"/>
<reference evidence="2" key="1">
    <citation type="submission" date="2002-01" db="EMBL/GenBank/DDBJ databases">
        <title>Oryza sativa nipponbare(GA3) genomic DNA, chromosome 8, PAC clone:P0703C03.</title>
        <authorList>
            <person name="Sasaki T."/>
            <person name="Matsumoto T."/>
            <person name="Yamamoto K."/>
        </authorList>
    </citation>
    <scope>NUCLEOTIDE SEQUENCE</scope>
</reference>
<evidence type="ECO:0000313" key="4">
    <source>
        <dbReference type="Proteomes" id="UP000000763"/>
    </source>
</evidence>
<dbReference type="EMBL" id="AP004637">
    <property type="protein sequence ID" value="BAD03244.1"/>
    <property type="molecule type" value="Genomic_DNA"/>
</dbReference>
<accession>Q6Z0E1</accession>
<reference evidence="4" key="3">
    <citation type="journal article" date="2005" name="Nature">
        <title>The map-based sequence of the rice genome.</title>
        <authorList>
            <consortium name="International rice genome sequencing project (IRGSP)"/>
            <person name="Matsumoto T."/>
            <person name="Wu J."/>
            <person name="Kanamori H."/>
            <person name="Katayose Y."/>
            <person name="Fujisawa M."/>
            <person name="Namiki N."/>
            <person name="Mizuno H."/>
            <person name="Yamamoto K."/>
            <person name="Antonio B.A."/>
            <person name="Baba T."/>
            <person name="Sakata K."/>
            <person name="Nagamura Y."/>
            <person name="Aoki H."/>
            <person name="Arikawa K."/>
            <person name="Arita K."/>
            <person name="Bito T."/>
            <person name="Chiden Y."/>
            <person name="Fujitsuka N."/>
            <person name="Fukunaka R."/>
            <person name="Hamada M."/>
            <person name="Harada C."/>
            <person name="Hayashi A."/>
            <person name="Hijishita S."/>
            <person name="Honda M."/>
            <person name="Hosokawa S."/>
            <person name="Ichikawa Y."/>
            <person name="Idonuma A."/>
            <person name="Iijima M."/>
            <person name="Ikeda M."/>
            <person name="Ikeno M."/>
            <person name="Ito K."/>
            <person name="Ito S."/>
            <person name="Ito T."/>
            <person name="Ito Y."/>
            <person name="Ito Y."/>
            <person name="Iwabuchi A."/>
            <person name="Kamiya K."/>
            <person name="Karasawa W."/>
            <person name="Kurita K."/>
            <person name="Katagiri S."/>
            <person name="Kikuta A."/>
            <person name="Kobayashi H."/>
            <person name="Kobayashi N."/>
            <person name="Machita K."/>
            <person name="Maehara T."/>
            <person name="Masukawa M."/>
            <person name="Mizubayashi T."/>
            <person name="Mukai Y."/>
            <person name="Nagasaki H."/>
            <person name="Nagata Y."/>
            <person name="Naito S."/>
            <person name="Nakashima M."/>
            <person name="Nakama Y."/>
            <person name="Nakamichi Y."/>
            <person name="Nakamura M."/>
            <person name="Meguro A."/>
            <person name="Negishi M."/>
            <person name="Ohta I."/>
            <person name="Ohta T."/>
            <person name="Okamoto M."/>
            <person name="Ono N."/>
            <person name="Saji S."/>
            <person name="Sakaguchi M."/>
            <person name="Sakai K."/>
            <person name="Shibata M."/>
            <person name="Shimokawa T."/>
            <person name="Song J."/>
            <person name="Takazaki Y."/>
            <person name="Terasawa K."/>
            <person name="Tsugane M."/>
            <person name="Tsuji K."/>
            <person name="Ueda S."/>
            <person name="Waki K."/>
            <person name="Yamagata H."/>
            <person name="Yamamoto M."/>
            <person name="Yamamoto S."/>
            <person name="Yamane H."/>
            <person name="Yoshiki S."/>
            <person name="Yoshihara R."/>
            <person name="Yukawa K."/>
            <person name="Zhong H."/>
            <person name="Yano M."/>
            <person name="Yuan Q."/>
            <person name="Ouyang S."/>
            <person name="Liu J."/>
            <person name="Jones K.M."/>
            <person name="Gansberger K."/>
            <person name="Moffat K."/>
            <person name="Hill J."/>
            <person name="Bera J."/>
            <person name="Fadrosh D."/>
            <person name="Jin S."/>
            <person name="Johri S."/>
            <person name="Kim M."/>
            <person name="Overton L."/>
            <person name="Reardon M."/>
            <person name="Tsitrin T."/>
            <person name="Vuong H."/>
            <person name="Weaver B."/>
            <person name="Ciecko A."/>
            <person name="Tallon L."/>
            <person name="Jackson J."/>
            <person name="Pai G."/>
            <person name="Aken S.V."/>
            <person name="Utterback T."/>
            <person name="Reidmuller S."/>
            <person name="Feldblyum T."/>
            <person name="Hsiao J."/>
            <person name="Zismann V."/>
            <person name="Iobst S."/>
            <person name="de Vazeille A.R."/>
            <person name="Buell C.R."/>
            <person name="Ying K."/>
            <person name="Li Y."/>
            <person name="Lu T."/>
            <person name="Huang Y."/>
            <person name="Zhao Q."/>
            <person name="Feng Q."/>
            <person name="Zhang L."/>
            <person name="Zhu J."/>
            <person name="Weng Q."/>
            <person name="Mu J."/>
            <person name="Lu Y."/>
            <person name="Fan D."/>
            <person name="Liu Y."/>
            <person name="Guan J."/>
            <person name="Zhang Y."/>
            <person name="Yu S."/>
            <person name="Liu X."/>
            <person name="Zhang Y."/>
            <person name="Hong G."/>
            <person name="Han B."/>
            <person name="Choisne N."/>
            <person name="Demange N."/>
            <person name="Orjeda G."/>
            <person name="Samain S."/>
            <person name="Cattolico L."/>
            <person name="Pelletier E."/>
            <person name="Couloux A."/>
            <person name="Segurens B."/>
            <person name="Wincker P."/>
            <person name="D'Hont A."/>
            <person name="Scarpelli C."/>
            <person name="Weissenbach J."/>
            <person name="Salanoubat M."/>
            <person name="Quetier F."/>
            <person name="Yu Y."/>
            <person name="Kim H.R."/>
            <person name="Rambo T."/>
            <person name="Currie J."/>
            <person name="Collura K."/>
            <person name="Luo M."/>
            <person name="Yang T."/>
            <person name="Ammiraju J.S.S."/>
            <person name="Engler F."/>
            <person name="Soderlund C."/>
            <person name="Wing R.A."/>
            <person name="Palmer L.E."/>
            <person name="de la Bastide M."/>
            <person name="Spiegel L."/>
            <person name="Nascimento L."/>
            <person name="Zutavern T."/>
            <person name="O'Shaughnessy A."/>
            <person name="Dike S."/>
            <person name="Dedhia N."/>
            <person name="Preston R."/>
            <person name="Balija V."/>
            <person name="McCombie W.R."/>
            <person name="Chow T."/>
            <person name="Chen H."/>
            <person name="Chung M."/>
            <person name="Chen C."/>
            <person name="Shaw J."/>
            <person name="Wu H."/>
            <person name="Hsiao K."/>
            <person name="Chao Y."/>
            <person name="Chu M."/>
            <person name="Cheng C."/>
            <person name="Hour A."/>
            <person name="Lee P."/>
            <person name="Lin S."/>
            <person name="Lin Y."/>
            <person name="Liou J."/>
            <person name="Liu S."/>
            <person name="Hsing Y."/>
            <person name="Raghuvanshi S."/>
            <person name="Mohanty A."/>
            <person name="Bharti A.K."/>
            <person name="Gaur A."/>
            <person name="Gupta V."/>
            <person name="Kumar D."/>
            <person name="Ravi V."/>
            <person name="Vij S."/>
            <person name="Kapur A."/>
            <person name="Khurana P."/>
            <person name="Khurana P."/>
            <person name="Khurana J.P."/>
            <person name="Tyagi A.K."/>
            <person name="Gaikwad K."/>
            <person name="Singh A."/>
            <person name="Dalal V."/>
            <person name="Srivastava S."/>
            <person name="Dixit A."/>
            <person name="Pal A.K."/>
            <person name="Ghazi I.A."/>
            <person name="Yadav M."/>
            <person name="Pandit A."/>
            <person name="Bhargava A."/>
            <person name="Sureshbabu K."/>
            <person name="Batra K."/>
            <person name="Sharma T.R."/>
            <person name="Mohapatra T."/>
            <person name="Singh N.K."/>
            <person name="Messing J."/>
            <person name="Nelson A.B."/>
            <person name="Fuks G."/>
            <person name="Kavchok S."/>
            <person name="Keizer G."/>
            <person name="Linton E."/>
            <person name="Llaca V."/>
            <person name="Song R."/>
            <person name="Tanyolac B."/>
            <person name="Young S."/>
            <person name="Ho-Il K."/>
            <person name="Hahn J.H."/>
            <person name="Sangsakoo G."/>
            <person name="Vanavichit A."/>
            <person name="de Mattos Luiz.A.T."/>
            <person name="Zimmer P.D."/>
            <person name="Malone G."/>
            <person name="Dellagostin O."/>
            <person name="de Oliveira A.C."/>
            <person name="Bevan M."/>
            <person name="Bancroft I."/>
            <person name="Minx P."/>
            <person name="Cordum H."/>
            <person name="Wilson R."/>
            <person name="Cheng Z."/>
            <person name="Jin W."/>
            <person name="Jiang J."/>
            <person name="Leong S.A."/>
            <person name="Iwama H."/>
            <person name="Gojobori T."/>
            <person name="Itoh T."/>
            <person name="Niimura Y."/>
            <person name="Fujii Y."/>
            <person name="Habara T."/>
            <person name="Sakai H."/>
            <person name="Sato Y."/>
            <person name="Wilson G."/>
            <person name="Kumar K."/>
            <person name="McCouch S."/>
            <person name="Juretic N."/>
            <person name="Hoen D."/>
            <person name="Wright S."/>
            <person name="Bruskiewich R."/>
            <person name="Bureau T."/>
            <person name="Miyao A."/>
            <person name="Hirochika H."/>
            <person name="Nishikawa T."/>
            <person name="Kadowaki K."/>
            <person name="Sugiura M."/>
            <person name="Burr B."/>
            <person name="Sasaki T."/>
        </authorList>
    </citation>
    <scope>NUCLEOTIDE SEQUENCE [LARGE SCALE GENOMIC DNA]</scope>
    <source>
        <strain evidence="4">cv. Nipponbare</strain>
    </source>
</reference>
<evidence type="ECO:0000256" key="1">
    <source>
        <dbReference type="SAM" id="Coils"/>
    </source>
</evidence>
<protein>
    <submittedName>
        <fullName evidence="3">Uncharacterized protein</fullName>
    </submittedName>
</protein>
<reference evidence="4" key="4">
    <citation type="journal article" date="2008" name="Nucleic Acids Res.">
        <title>The rice annotation project database (RAP-DB): 2008 update.</title>
        <authorList>
            <consortium name="The rice annotation project (RAP)"/>
        </authorList>
    </citation>
    <scope>GENOME REANNOTATION</scope>
    <source>
        <strain evidence="4">cv. Nipponbare</strain>
    </source>
</reference>
<dbReference type="Proteomes" id="UP000000763">
    <property type="component" value="Chromosome 8"/>
</dbReference>
<dbReference type="EMBL" id="AP005493">
    <property type="protein sequence ID" value="BAD03667.1"/>
    <property type="molecule type" value="Genomic_DNA"/>
</dbReference>
<feature type="coiled-coil region" evidence="1">
    <location>
        <begin position="224"/>
        <end position="258"/>
    </location>
</feature>
<organism evidence="3 4">
    <name type="scientific">Oryza sativa subsp. japonica</name>
    <name type="common">Rice</name>
    <dbReference type="NCBI Taxonomy" id="39947"/>
    <lineage>
        <taxon>Eukaryota</taxon>
        <taxon>Viridiplantae</taxon>
        <taxon>Streptophyta</taxon>
        <taxon>Embryophyta</taxon>
        <taxon>Tracheophyta</taxon>
        <taxon>Spermatophyta</taxon>
        <taxon>Magnoliopsida</taxon>
        <taxon>Liliopsida</taxon>
        <taxon>Poales</taxon>
        <taxon>Poaceae</taxon>
        <taxon>BOP clade</taxon>
        <taxon>Oryzoideae</taxon>
        <taxon>Oryzeae</taxon>
        <taxon>Oryzinae</taxon>
        <taxon>Oryza</taxon>
        <taxon>Oryza sativa</taxon>
    </lineage>
</organism>